<feature type="compositionally biased region" description="Basic and acidic residues" evidence="5">
    <location>
        <begin position="35"/>
        <end position="44"/>
    </location>
</feature>
<dbReference type="GO" id="GO:0016020">
    <property type="term" value="C:membrane"/>
    <property type="evidence" value="ECO:0007669"/>
    <property type="project" value="UniProtKB-SubCell"/>
</dbReference>
<feature type="transmembrane region" description="Helical" evidence="6">
    <location>
        <begin position="395"/>
        <end position="415"/>
    </location>
</feature>
<keyword evidence="2 6" id="KW-0812">Transmembrane</keyword>
<name>A0A9N9LRL2_9HELO</name>
<evidence type="ECO:0000256" key="5">
    <source>
        <dbReference type="SAM" id="MobiDB-lite"/>
    </source>
</evidence>
<feature type="transmembrane region" description="Helical" evidence="6">
    <location>
        <begin position="318"/>
        <end position="340"/>
    </location>
</feature>
<feature type="domain" description="Major facilitator superfamily (MFS) profile" evidence="7">
    <location>
        <begin position="165"/>
        <end position="598"/>
    </location>
</feature>
<dbReference type="InterPro" id="IPR036259">
    <property type="entry name" value="MFS_trans_sf"/>
</dbReference>
<dbReference type="FunFam" id="1.20.1250.20:FF:000011">
    <property type="entry name" value="MFS multidrug transporter, putative"/>
    <property type="match status" value="1"/>
</dbReference>
<dbReference type="Gene3D" id="1.20.1250.20">
    <property type="entry name" value="MFS general substrate transporter like domains"/>
    <property type="match status" value="1"/>
</dbReference>
<gene>
    <name evidence="8" type="ORF">HYALB_00005188</name>
</gene>
<dbReference type="PANTHER" id="PTHR23502">
    <property type="entry name" value="MAJOR FACILITATOR SUPERFAMILY"/>
    <property type="match status" value="1"/>
</dbReference>
<feature type="transmembrane region" description="Helical" evidence="6">
    <location>
        <begin position="203"/>
        <end position="223"/>
    </location>
</feature>
<evidence type="ECO:0000256" key="3">
    <source>
        <dbReference type="ARBA" id="ARBA00022989"/>
    </source>
</evidence>
<comment type="caution">
    <text evidence="8">The sequence shown here is derived from an EMBL/GenBank/DDBJ whole genome shotgun (WGS) entry which is preliminary data.</text>
</comment>
<feature type="compositionally biased region" description="Basic and acidic residues" evidence="5">
    <location>
        <begin position="92"/>
        <end position="107"/>
    </location>
</feature>
<feature type="transmembrane region" description="Helical" evidence="6">
    <location>
        <begin position="163"/>
        <end position="183"/>
    </location>
</feature>
<evidence type="ECO:0000259" key="7">
    <source>
        <dbReference type="PROSITE" id="PS50850"/>
    </source>
</evidence>
<evidence type="ECO:0000256" key="4">
    <source>
        <dbReference type="ARBA" id="ARBA00023136"/>
    </source>
</evidence>
<sequence length="605" mass="66839">QFTFPDFQVLFLHFERSPPIGNKILYTCDTIEDKRSGESDHRSMADSSTVPGLSRLVSRTNLDDYSHYGAHTNTRDADASNEASSIGSNLSNEKRSDVDEDLGHETMPDIGDEGGNERSRDVESGLNLEKAESKRSVRDPSLITWDGPEDPENPKNWTIRHKWAAVFIVSSFTFISPVSSSMVAPAITSIAKELDITNQTEQFMTLSVFVLAYAIAPMFLGPLSETYGRVIVLQLSNLLYLIFNLACGFARTKNQLIVFRFLSGCGGSAPLAIGGGVLGDLFNAEQRGKAMSMYSLAPMLGPAVGPIAGGFITENTSWSWVFYATSIADAFIQVMGLFFLQETYTPVLLERKKNRLIKESGNSNLHTEFDRPDRTFSKTLRIAAIRPFKLLGTQIIVQVLALYMAYLYGLTYLVLSTFPVLWTERYHEPIGTGSLNYISLGLGFFLGSQGAAYFQDKIYKALKNRNNGVGKPEFRVPLMLPGALLVPIGLFWYGWSAQAHLHWIMPNIGAVIFSAGTIIGFQCIQTYIVDSYTRFAASALAAVAMIRCIAAFGFPLFASYMYSALNYGWGNSLLAFIAIGLGWPAPILLWKFGETLRKKSKFATG</sequence>
<feature type="transmembrane region" description="Helical" evidence="6">
    <location>
        <begin position="435"/>
        <end position="454"/>
    </location>
</feature>
<feature type="non-terminal residue" evidence="8">
    <location>
        <position position="1"/>
    </location>
</feature>
<dbReference type="Pfam" id="PF07690">
    <property type="entry name" value="MFS_1"/>
    <property type="match status" value="1"/>
</dbReference>
<feature type="transmembrane region" description="Helical" evidence="6">
    <location>
        <begin position="535"/>
        <end position="557"/>
    </location>
</feature>
<dbReference type="PROSITE" id="PS50850">
    <property type="entry name" value="MFS"/>
    <property type="match status" value="1"/>
</dbReference>
<feature type="transmembrane region" description="Helical" evidence="6">
    <location>
        <begin position="257"/>
        <end position="282"/>
    </location>
</feature>
<feature type="compositionally biased region" description="Polar residues" evidence="5">
    <location>
        <begin position="81"/>
        <end position="91"/>
    </location>
</feature>
<dbReference type="PANTHER" id="PTHR23502:SF60">
    <property type="entry name" value="MAJOR FACILITATOR SUPERFAMILY (MFS) PROFILE DOMAIN-CONTAINING PROTEIN-RELATED"/>
    <property type="match status" value="1"/>
</dbReference>
<dbReference type="InterPro" id="IPR020846">
    <property type="entry name" value="MFS_dom"/>
</dbReference>
<dbReference type="Proteomes" id="UP000701801">
    <property type="component" value="Unassembled WGS sequence"/>
</dbReference>
<evidence type="ECO:0000313" key="8">
    <source>
        <dbReference type="EMBL" id="CAG8980014.1"/>
    </source>
</evidence>
<accession>A0A9N9LRL2</accession>
<feature type="transmembrane region" description="Helical" evidence="6">
    <location>
        <begin position="501"/>
        <end position="523"/>
    </location>
</feature>
<keyword evidence="4 6" id="KW-0472">Membrane</keyword>
<keyword evidence="9" id="KW-1185">Reference proteome</keyword>
<protein>
    <recommendedName>
        <fullName evidence="7">Major facilitator superfamily (MFS) profile domain-containing protein</fullName>
    </recommendedName>
</protein>
<proteinExistence type="predicted"/>
<feature type="transmembrane region" description="Helical" evidence="6">
    <location>
        <begin position="230"/>
        <end position="251"/>
    </location>
</feature>
<dbReference type="GO" id="GO:0022857">
    <property type="term" value="F:transmembrane transporter activity"/>
    <property type="evidence" value="ECO:0007669"/>
    <property type="project" value="InterPro"/>
</dbReference>
<feature type="compositionally biased region" description="Basic and acidic residues" evidence="5">
    <location>
        <begin position="115"/>
        <end position="138"/>
    </location>
</feature>
<comment type="subcellular location">
    <subcellularLocation>
        <location evidence="1">Membrane</location>
        <topology evidence="1">Multi-pass membrane protein</topology>
    </subcellularLocation>
</comment>
<dbReference type="SUPFAM" id="SSF103473">
    <property type="entry name" value="MFS general substrate transporter"/>
    <property type="match status" value="1"/>
</dbReference>
<keyword evidence="3 6" id="KW-1133">Transmembrane helix</keyword>
<dbReference type="AlphaFoldDB" id="A0A9N9LRL2"/>
<feature type="transmembrane region" description="Helical" evidence="6">
    <location>
        <begin position="474"/>
        <end position="495"/>
    </location>
</feature>
<feature type="transmembrane region" description="Helical" evidence="6">
    <location>
        <begin position="569"/>
        <end position="590"/>
    </location>
</feature>
<evidence type="ECO:0000256" key="2">
    <source>
        <dbReference type="ARBA" id="ARBA00022692"/>
    </source>
</evidence>
<dbReference type="EMBL" id="CAJVRM010000351">
    <property type="protein sequence ID" value="CAG8980014.1"/>
    <property type="molecule type" value="Genomic_DNA"/>
</dbReference>
<evidence type="ECO:0000313" key="9">
    <source>
        <dbReference type="Proteomes" id="UP000701801"/>
    </source>
</evidence>
<feature type="transmembrane region" description="Helical" evidence="6">
    <location>
        <begin position="294"/>
        <end position="312"/>
    </location>
</feature>
<feature type="region of interest" description="Disordered" evidence="5">
    <location>
        <begin position="35"/>
        <end position="55"/>
    </location>
</feature>
<dbReference type="CDD" id="cd17323">
    <property type="entry name" value="MFS_Tpo1_MDR_like"/>
    <property type="match status" value="1"/>
</dbReference>
<organism evidence="8 9">
    <name type="scientific">Hymenoscyphus albidus</name>
    <dbReference type="NCBI Taxonomy" id="595503"/>
    <lineage>
        <taxon>Eukaryota</taxon>
        <taxon>Fungi</taxon>
        <taxon>Dikarya</taxon>
        <taxon>Ascomycota</taxon>
        <taxon>Pezizomycotina</taxon>
        <taxon>Leotiomycetes</taxon>
        <taxon>Helotiales</taxon>
        <taxon>Helotiaceae</taxon>
        <taxon>Hymenoscyphus</taxon>
    </lineage>
</organism>
<evidence type="ECO:0000256" key="6">
    <source>
        <dbReference type="SAM" id="Phobius"/>
    </source>
</evidence>
<feature type="region of interest" description="Disordered" evidence="5">
    <location>
        <begin position="67"/>
        <end position="151"/>
    </location>
</feature>
<reference evidence="8" key="1">
    <citation type="submission" date="2021-07" db="EMBL/GenBank/DDBJ databases">
        <authorList>
            <person name="Durling M."/>
        </authorList>
    </citation>
    <scope>NUCLEOTIDE SEQUENCE</scope>
</reference>
<dbReference type="OrthoDB" id="6770063at2759"/>
<dbReference type="InterPro" id="IPR011701">
    <property type="entry name" value="MFS"/>
</dbReference>
<evidence type="ECO:0000256" key="1">
    <source>
        <dbReference type="ARBA" id="ARBA00004141"/>
    </source>
</evidence>